<accession>A0A1C6HNQ9</accession>
<evidence type="ECO:0000259" key="7">
    <source>
        <dbReference type="Pfam" id="PF04138"/>
    </source>
</evidence>
<gene>
    <name evidence="8" type="ORF">SAMEA3545359_00964</name>
</gene>
<feature type="domain" description="GtrA/DPMS transmembrane" evidence="7">
    <location>
        <begin position="21"/>
        <end position="139"/>
    </location>
</feature>
<dbReference type="GO" id="GO:0005886">
    <property type="term" value="C:plasma membrane"/>
    <property type="evidence" value="ECO:0007669"/>
    <property type="project" value="TreeGrafter"/>
</dbReference>
<dbReference type="InterPro" id="IPR051401">
    <property type="entry name" value="GtrA_CellWall_Glycosyl"/>
</dbReference>
<keyword evidence="3 6" id="KW-0812">Transmembrane</keyword>
<evidence type="ECO:0000256" key="6">
    <source>
        <dbReference type="SAM" id="Phobius"/>
    </source>
</evidence>
<dbReference type="PANTHER" id="PTHR38459:SF5">
    <property type="entry name" value="CELL WALL TEICHOIC ACID GLYCOSYLATION PROTEIN GTCA"/>
    <property type="match status" value="1"/>
</dbReference>
<feature type="transmembrane region" description="Helical" evidence="6">
    <location>
        <begin position="120"/>
        <end position="139"/>
    </location>
</feature>
<feature type="transmembrane region" description="Helical" evidence="6">
    <location>
        <begin position="46"/>
        <end position="65"/>
    </location>
</feature>
<comment type="subcellular location">
    <subcellularLocation>
        <location evidence="1">Membrane</location>
        <topology evidence="1">Multi-pass membrane protein</topology>
    </subcellularLocation>
</comment>
<name>A0A1C6HNQ9_9FIRM</name>
<keyword evidence="5 6" id="KW-0472">Membrane</keyword>
<keyword evidence="4 6" id="KW-1133">Transmembrane helix</keyword>
<dbReference type="EMBL" id="FMHG01000001">
    <property type="protein sequence ID" value="SCJ59402.1"/>
    <property type="molecule type" value="Genomic_DNA"/>
</dbReference>
<feature type="transmembrane region" description="Helical" evidence="6">
    <location>
        <begin position="86"/>
        <end position="108"/>
    </location>
</feature>
<evidence type="ECO:0000256" key="2">
    <source>
        <dbReference type="ARBA" id="ARBA00009399"/>
    </source>
</evidence>
<feature type="transmembrane region" description="Helical" evidence="6">
    <location>
        <begin position="20"/>
        <end position="40"/>
    </location>
</feature>
<dbReference type="InterPro" id="IPR007267">
    <property type="entry name" value="GtrA_DPMS_TM"/>
</dbReference>
<comment type="similarity">
    <text evidence="2">Belongs to the GtrA family.</text>
</comment>
<sequence length="149" mass="16506">MKKLAAKVFGDIKNDLPRFVRYVFWGAITAFFNLGVYLLLTNALGLHYLVSNTVAWVLYVVAAFFTNKLYVFGTRGQTGKQVAADLGRFAGSRLATCLLENVMLFVFVTLLHGNKNLTKIIASATSAILNYLVSCLIIFSKKNSAGERR</sequence>
<dbReference type="AlphaFoldDB" id="A0A1C6HNQ9"/>
<evidence type="ECO:0000256" key="4">
    <source>
        <dbReference type="ARBA" id="ARBA00022989"/>
    </source>
</evidence>
<dbReference type="Pfam" id="PF04138">
    <property type="entry name" value="GtrA_DPMS_TM"/>
    <property type="match status" value="1"/>
</dbReference>
<evidence type="ECO:0000256" key="5">
    <source>
        <dbReference type="ARBA" id="ARBA00023136"/>
    </source>
</evidence>
<evidence type="ECO:0000256" key="1">
    <source>
        <dbReference type="ARBA" id="ARBA00004141"/>
    </source>
</evidence>
<protein>
    <submittedName>
        <fullName evidence="8">GtrA-like protein</fullName>
    </submittedName>
</protein>
<dbReference type="PANTHER" id="PTHR38459">
    <property type="entry name" value="PROPHAGE BACTOPRENOL-LINKED GLUCOSE TRANSLOCASE HOMOLOG"/>
    <property type="match status" value="1"/>
</dbReference>
<organism evidence="8">
    <name type="scientific">uncultured Anaerotruncus sp</name>
    <dbReference type="NCBI Taxonomy" id="905011"/>
    <lineage>
        <taxon>Bacteria</taxon>
        <taxon>Bacillati</taxon>
        <taxon>Bacillota</taxon>
        <taxon>Clostridia</taxon>
        <taxon>Eubacteriales</taxon>
        <taxon>Oscillospiraceae</taxon>
        <taxon>Anaerotruncus</taxon>
        <taxon>environmental samples</taxon>
    </lineage>
</organism>
<proteinExistence type="inferred from homology"/>
<evidence type="ECO:0000313" key="8">
    <source>
        <dbReference type="EMBL" id="SCJ59402.1"/>
    </source>
</evidence>
<reference evidence="8" key="1">
    <citation type="submission" date="2015-09" db="EMBL/GenBank/DDBJ databases">
        <authorList>
            <consortium name="Pathogen Informatics"/>
        </authorList>
    </citation>
    <scope>NUCLEOTIDE SEQUENCE</scope>
    <source>
        <strain evidence="8">2789STDY5834896</strain>
    </source>
</reference>
<dbReference type="GO" id="GO:0000271">
    <property type="term" value="P:polysaccharide biosynthetic process"/>
    <property type="evidence" value="ECO:0007669"/>
    <property type="project" value="InterPro"/>
</dbReference>
<evidence type="ECO:0000256" key="3">
    <source>
        <dbReference type="ARBA" id="ARBA00022692"/>
    </source>
</evidence>